<dbReference type="STRING" id="1895771.BGO89_07705"/>
<reference evidence="2 3" key="1">
    <citation type="submission" date="2016-09" db="EMBL/GenBank/DDBJ databases">
        <title>Genome-resolved meta-omics ties microbial dynamics to process performance in biotechnology for thiocyanate degradation.</title>
        <authorList>
            <person name="Kantor R.S."/>
            <person name="Huddy R.J."/>
            <person name="Iyer R."/>
            <person name="Thomas B.C."/>
            <person name="Brown C.T."/>
            <person name="Anantharaman K."/>
            <person name="Tringe S."/>
            <person name="Hettich R.L."/>
            <person name="Harrison S.T."/>
            <person name="Banfield J.F."/>
        </authorList>
    </citation>
    <scope>NUCLEOTIDE SEQUENCE [LARGE SCALE GENOMIC DNA]</scope>
    <source>
        <strain evidence="2">59-99</strain>
    </source>
</reference>
<dbReference type="Proteomes" id="UP000184233">
    <property type="component" value="Unassembled WGS sequence"/>
</dbReference>
<gene>
    <name evidence="2" type="ORF">BGO89_07705</name>
</gene>
<evidence type="ECO:0000313" key="2">
    <source>
        <dbReference type="EMBL" id="OJX57845.1"/>
    </source>
</evidence>
<protein>
    <recommendedName>
        <fullName evidence="4">DUF4249 domain-containing protein</fullName>
    </recommendedName>
</protein>
<sequence>MLQRIITSTIMIAAALGLVSCADNGIAYQSETVIEAYLYVGEPIRDVRVYRTQDLSGPIDQRAASVTNAVVTIVGPDGPIHLRFVDDDGGGHYEAADKTIRVAPSAHYTLSVDIVGAQYTGSTTTPGVTTWVTPIADTLRHPVADEFAWQGDGGDGHWLVSFTCTDTTGGRLPYMDAKQPPLSSTYFTSIPRSSIQWGSSPWFGPYRCVVYTPDANLFKWFTAVGLGGPFFDRRYSSIDGGIGVFGSASRVEASVMVTR</sequence>
<evidence type="ECO:0008006" key="4">
    <source>
        <dbReference type="Google" id="ProtNLM"/>
    </source>
</evidence>
<keyword evidence="1" id="KW-0732">Signal</keyword>
<evidence type="ECO:0000256" key="1">
    <source>
        <dbReference type="SAM" id="SignalP"/>
    </source>
</evidence>
<feature type="chain" id="PRO_5012341022" description="DUF4249 domain-containing protein" evidence="1">
    <location>
        <begin position="23"/>
        <end position="259"/>
    </location>
</feature>
<dbReference type="AlphaFoldDB" id="A0A1M3KZS2"/>
<comment type="caution">
    <text evidence="2">The sequence shown here is derived from an EMBL/GenBank/DDBJ whole genome shotgun (WGS) entry which is preliminary data.</text>
</comment>
<feature type="signal peptide" evidence="1">
    <location>
        <begin position="1"/>
        <end position="22"/>
    </location>
</feature>
<organism evidence="2 3">
    <name type="scientific">Candidatus Kapaibacterium thiocyanatum</name>
    <dbReference type="NCBI Taxonomy" id="1895771"/>
    <lineage>
        <taxon>Bacteria</taxon>
        <taxon>Pseudomonadati</taxon>
        <taxon>Candidatus Kapaibacteriota</taxon>
        <taxon>Candidatus Kapaibacteriia</taxon>
        <taxon>Candidatus Kapaibacteriales</taxon>
        <taxon>Candidatus Kapaibacteriaceae</taxon>
        <taxon>Candidatus Kapaibacterium</taxon>
    </lineage>
</organism>
<dbReference type="PROSITE" id="PS51257">
    <property type="entry name" value="PROKAR_LIPOPROTEIN"/>
    <property type="match status" value="1"/>
</dbReference>
<dbReference type="EMBL" id="MKVH01000021">
    <property type="protein sequence ID" value="OJX57845.1"/>
    <property type="molecule type" value="Genomic_DNA"/>
</dbReference>
<accession>A0A1M3KZS2</accession>
<name>A0A1M3KZS2_9BACT</name>
<proteinExistence type="predicted"/>
<evidence type="ECO:0000313" key="3">
    <source>
        <dbReference type="Proteomes" id="UP000184233"/>
    </source>
</evidence>